<proteinExistence type="predicted"/>
<protein>
    <submittedName>
        <fullName evidence="1">Uncharacterized protein</fullName>
    </submittedName>
</protein>
<keyword evidence="1" id="KW-0614">Plasmid</keyword>
<sequence>MGRRDTREPRSTLPGIAEIRITADEATTAIVVDALRTQFTTTVSRRYTSGNTYLQLDAGCTDPDPD</sequence>
<reference evidence="1 2" key="1">
    <citation type="submission" date="2022-10" db="EMBL/GenBank/DDBJ databases">
        <title>The complete genomes of actinobacterial strains from the NBC collection.</title>
        <authorList>
            <person name="Joergensen T.S."/>
            <person name="Alvarez Arevalo M."/>
            <person name="Sterndorff E.B."/>
            <person name="Faurdal D."/>
            <person name="Vuksanovic O."/>
            <person name="Mourched A.-S."/>
            <person name="Charusanti P."/>
            <person name="Shaw S."/>
            <person name="Blin K."/>
            <person name="Weber T."/>
        </authorList>
    </citation>
    <scope>NUCLEOTIDE SEQUENCE [LARGE SCALE GENOMIC DNA]</scope>
    <source>
        <strain evidence="1 2">NBC 01792</strain>
        <plasmid evidence="1 2">unnamed1</plasmid>
    </source>
</reference>
<evidence type="ECO:0000313" key="2">
    <source>
        <dbReference type="Proteomes" id="UP001356428"/>
    </source>
</evidence>
<dbReference type="EMBL" id="CP109084">
    <property type="protein sequence ID" value="WSB12625.1"/>
    <property type="molecule type" value="Genomic_DNA"/>
</dbReference>
<evidence type="ECO:0000313" key="1">
    <source>
        <dbReference type="EMBL" id="WSB12625.1"/>
    </source>
</evidence>
<name>A0ABZ1F837_9ACTN</name>
<organism evidence="1 2">
    <name type="scientific">Streptomyces cyaneofuscatus</name>
    <dbReference type="NCBI Taxonomy" id="66883"/>
    <lineage>
        <taxon>Bacteria</taxon>
        <taxon>Bacillati</taxon>
        <taxon>Actinomycetota</taxon>
        <taxon>Actinomycetes</taxon>
        <taxon>Kitasatosporales</taxon>
        <taxon>Streptomycetaceae</taxon>
        <taxon>Streptomyces</taxon>
    </lineage>
</organism>
<accession>A0ABZ1F837</accession>
<gene>
    <name evidence="1" type="ORF">OG849_35460</name>
</gene>
<geneLocation type="plasmid" evidence="1 2">
    <name>unnamed1</name>
</geneLocation>
<dbReference type="Proteomes" id="UP001356428">
    <property type="component" value="Plasmid unnamed1"/>
</dbReference>
<keyword evidence="2" id="KW-1185">Reference proteome</keyword>
<dbReference type="RefSeq" id="WP_326707964.1">
    <property type="nucleotide sequence ID" value="NZ_CP109084.1"/>
</dbReference>